<name>A0ABW1AVT9_9RHOO</name>
<comment type="caution">
    <text evidence="1">The sequence shown here is derived from an EMBL/GenBank/DDBJ whole genome shotgun (WGS) entry which is preliminary data.</text>
</comment>
<evidence type="ECO:0000313" key="2">
    <source>
        <dbReference type="Proteomes" id="UP001595974"/>
    </source>
</evidence>
<protein>
    <submittedName>
        <fullName evidence="1">Uncharacterized protein</fullName>
    </submittedName>
</protein>
<gene>
    <name evidence="1" type="ORF">ACFPTN_18375</name>
</gene>
<dbReference type="Proteomes" id="UP001595974">
    <property type="component" value="Unassembled WGS sequence"/>
</dbReference>
<sequence>MNARMESLGITPQLLLEVFDIPVSFHRCLVPITGGVTSALMLSQAIWTSQSLEPSADGWFLRSQEQWTQETGLSRWEQETARRALRRSGLLEERRVGMPAKLWFRVRADAVWRALQAHAGAADR</sequence>
<keyword evidence="2" id="KW-1185">Reference proteome</keyword>
<proteinExistence type="predicted"/>
<accession>A0ABW1AVT9</accession>
<organism evidence="1 2">
    <name type="scientific">Thauera sinica</name>
    <dbReference type="NCBI Taxonomy" id="2665146"/>
    <lineage>
        <taxon>Bacteria</taxon>
        <taxon>Pseudomonadati</taxon>
        <taxon>Pseudomonadota</taxon>
        <taxon>Betaproteobacteria</taxon>
        <taxon>Rhodocyclales</taxon>
        <taxon>Zoogloeaceae</taxon>
        <taxon>Thauera</taxon>
    </lineage>
</organism>
<reference evidence="2" key="1">
    <citation type="journal article" date="2019" name="Int. J. Syst. Evol. Microbiol.">
        <title>The Global Catalogue of Microorganisms (GCM) 10K type strain sequencing project: providing services to taxonomists for standard genome sequencing and annotation.</title>
        <authorList>
            <consortium name="The Broad Institute Genomics Platform"/>
            <consortium name="The Broad Institute Genome Sequencing Center for Infectious Disease"/>
            <person name="Wu L."/>
            <person name="Ma J."/>
        </authorList>
    </citation>
    <scope>NUCLEOTIDE SEQUENCE [LARGE SCALE GENOMIC DNA]</scope>
    <source>
        <strain evidence="2">SHR3</strain>
    </source>
</reference>
<dbReference type="EMBL" id="JBHSOG010000094">
    <property type="protein sequence ID" value="MFC5771351.1"/>
    <property type="molecule type" value="Genomic_DNA"/>
</dbReference>
<dbReference type="RefSeq" id="WP_157748545.1">
    <property type="nucleotide sequence ID" value="NZ_JBHSOG010000094.1"/>
</dbReference>
<evidence type="ECO:0000313" key="1">
    <source>
        <dbReference type="EMBL" id="MFC5771351.1"/>
    </source>
</evidence>